<sequence length="100" mass="11616">MLLRWVELFHLIRNQGNTLLPIIRACRRESKINKFEHQSYLDSLLGLSFPKELGDRKLSEEEIVSLCSEFLTCKCRHHGHRTIVNHGEFSETPICPSQIA</sequence>
<organism evidence="1 2">
    <name type="scientific">Stephania japonica</name>
    <dbReference type="NCBI Taxonomy" id="461633"/>
    <lineage>
        <taxon>Eukaryota</taxon>
        <taxon>Viridiplantae</taxon>
        <taxon>Streptophyta</taxon>
        <taxon>Embryophyta</taxon>
        <taxon>Tracheophyta</taxon>
        <taxon>Spermatophyta</taxon>
        <taxon>Magnoliopsida</taxon>
        <taxon>Ranunculales</taxon>
        <taxon>Menispermaceae</taxon>
        <taxon>Menispermoideae</taxon>
        <taxon>Cissampelideae</taxon>
        <taxon>Stephania</taxon>
    </lineage>
</organism>
<dbReference type="EMBL" id="JBBNAE010000002">
    <property type="protein sequence ID" value="KAK9144127.1"/>
    <property type="molecule type" value="Genomic_DNA"/>
</dbReference>
<evidence type="ECO:0000313" key="1">
    <source>
        <dbReference type="EMBL" id="KAK9144127.1"/>
    </source>
</evidence>
<dbReference type="AlphaFoldDB" id="A0AAP0PHF5"/>
<evidence type="ECO:0000313" key="2">
    <source>
        <dbReference type="Proteomes" id="UP001417504"/>
    </source>
</evidence>
<comment type="caution">
    <text evidence="1">The sequence shown here is derived from an EMBL/GenBank/DDBJ whole genome shotgun (WGS) entry which is preliminary data.</text>
</comment>
<gene>
    <name evidence="1" type="ORF">Sjap_004030</name>
</gene>
<protein>
    <submittedName>
        <fullName evidence="1">Uncharacterized protein</fullName>
    </submittedName>
</protein>
<name>A0AAP0PHF5_9MAGN</name>
<dbReference type="Proteomes" id="UP001417504">
    <property type="component" value="Unassembled WGS sequence"/>
</dbReference>
<accession>A0AAP0PHF5</accession>
<reference evidence="1 2" key="1">
    <citation type="submission" date="2024-01" db="EMBL/GenBank/DDBJ databases">
        <title>Genome assemblies of Stephania.</title>
        <authorList>
            <person name="Yang L."/>
        </authorList>
    </citation>
    <scope>NUCLEOTIDE SEQUENCE [LARGE SCALE GENOMIC DNA]</scope>
    <source>
        <strain evidence="1">QJT</strain>
        <tissue evidence="1">Leaf</tissue>
    </source>
</reference>
<proteinExistence type="predicted"/>
<keyword evidence="2" id="KW-1185">Reference proteome</keyword>